<gene>
    <name evidence="1" type="ORF">XE10_1794</name>
</gene>
<evidence type="ECO:0000313" key="1">
    <source>
        <dbReference type="EMBL" id="KUK99518.1"/>
    </source>
</evidence>
<organism evidence="1 2">
    <name type="scientific">Methanoculleus marisnigri</name>
    <dbReference type="NCBI Taxonomy" id="2198"/>
    <lineage>
        <taxon>Archaea</taxon>
        <taxon>Methanobacteriati</taxon>
        <taxon>Methanobacteriota</taxon>
        <taxon>Stenosarchaea group</taxon>
        <taxon>Methanomicrobia</taxon>
        <taxon>Methanomicrobiales</taxon>
        <taxon>Methanomicrobiaceae</taxon>
        <taxon>Methanoculleus</taxon>
    </lineage>
</organism>
<evidence type="ECO:0000313" key="2">
    <source>
        <dbReference type="Proteomes" id="UP000054598"/>
    </source>
</evidence>
<protein>
    <submittedName>
        <fullName evidence="1">Uncharacterized protein</fullName>
    </submittedName>
</protein>
<comment type="caution">
    <text evidence="1">The sequence shown here is derived from an EMBL/GenBank/DDBJ whole genome shotgun (WGS) entry which is preliminary data.</text>
</comment>
<dbReference type="Proteomes" id="UP000054598">
    <property type="component" value="Unassembled WGS sequence"/>
</dbReference>
<name>A0A101IQH5_9EURY</name>
<dbReference type="AlphaFoldDB" id="A0A101IQH5"/>
<accession>A0A101IQH5</accession>
<reference evidence="2" key="1">
    <citation type="journal article" date="2015" name="MBio">
        <title>Genome-Resolved Metagenomic Analysis Reveals Roles for Candidate Phyla and Other Microbial Community Members in Biogeochemical Transformations in Oil Reservoirs.</title>
        <authorList>
            <person name="Hu P."/>
            <person name="Tom L."/>
            <person name="Singh A."/>
            <person name="Thomas B.C."/>
            <person name="Baker B.J."/>
            <person name="Piceno Y.M."/>
            <person name="Andersen G.L."/>
            <person name="Banfield J.F."/>
        </authorList>
    </citation>
    <scope>NUCLEOTIDE SEQUENCE [LARGE SCALE GENOMIC DNA]</scope>
</reference>
<sequence>MGELGEKSLTPLSNSKFPVAEEGWQSALRGKLVMRKGDNPDRG</sequence>
<proteinExistence type="predicted"/>
<dbReference type="EMBL" id="LGHE01000253">
    <property type="protein sequence ID" value="KUK99518.1"/>
    <property type="molecule type" value="Genomic_DNA"/>
</dbReference>